<dbReference type="AlphaFoldDB" id="A0AAJ1T453"/>
<evidence type="ECO:0000313" key="2">
    <source>
        <dbReference type="Proteomes" id="UP001237207"/>
    </source>
</evidence>
<organism evidence="1 2">
    <name type="scientific">Oikeobacillus pervagus</name>
    <dbReference type="NCBI Taxonomy" id="1325931"/>
    <lineage>
        <taxon>Bacteria</taxon>
        <taxon>Bacillati</taxon>
        <taxon>Bacillota</taxon>
        <taxon>Bacilli</taxon>
        <taxon>Bacillales</taxon>
        <taxon>Bacillaceae</taxon>
        <taxon>Oikeobacillus</taxon>
    </lineage>
</organism>
<dbReference type="CDD" id="cd00298">
    <property type="entry name" value="ACD_sHsps_p23-like"/>
    <property type="match status" value="1"/>
</dbReference>
<protein>
    <submittedName>
        <fullName evidence="1">HSP20 family molecular chaperone IbpA</fullName>
    </submittedName>
</protein>
<evidence type="ECO:0000313" key="1">
    <source>
        <dbReference type="EMBL" id="MDQ0214881.1"/>
    </source>
</evidence>
<keyword evidence="2" id="KW-1185">Reference proteome</keyword>
<dbReference type="RefSeq" id="WP_307256879.1">
    <property type="nucleotide sequence ID" value="NZ_JAUSUC010000011.1"/>
</dbReference>
<dbReference type="SUPFAM" id="SSF49764">
    <property type="entry name" value="HSP20-like chaperones"/>
    <property type="match status" value="1"/>
</dbReference>
<name>A0AAJ1T453_9BACI</name>
<dbReference type="EMBL" id="JAUSUC010000011">
    <property type="protein sequence ID" value="MDQ0214881.1"/>
    <property type="molecule type" value="Genomic_DNA"/>
</dbReference>
<comment type="caution">
    <text evidence="1">The sequence shown here is derived from an EMBL/GenBank/DDBJ whole genome shotgun (WGS) entry which is preliminary data.</text>
</comment>
<dbReference type="Proteomes" id="UP001237207">
    <property type="component" value="Unassembled WGS sequence"/>
</dbReference>
<dbReference type="InterPro" id="IPR008978">
    <property type="entry name" value="HSP20-like_chaperone"/>
</dbReference>
<proteinExistence type="predicted"/>
<accession>A0AAJ1T453</accession>
<reference evidence="1" key="1">
    <citation type="submission" date="2023-07" db="EMBL/GenBank/DDBJ databases">
        <title>Genomic Encyclopedia of Type Strains, Phase IV (KMG-IV): sequencing the most valuable type-strain genomes for metagenomic binning, comparative biology and taxonomic classification.</title>
        <authorList>
            <person name="Goeker M."/>
        </authorList>
    </citation>
    <scope>NUCLEOTIDE SEQUENCE</scope>
    <source>
        <strain evidence="1">DSM 23947</strain>
    </source>
</reference>
<gene>
    <name evidence="1" type="ORF">J2S13_001278</name>
</gene>
<sequence>MDWQNFDPLKTFLSIMNGNLNNPSNFDHHMNDLLSKYLPTIPDGNEYIPWEPPMKKKPTPKKFNNYQIYNIHGYMIIQINLPNEIAVDDILIQCGSFYLSISFSEKEKLTIPLTVAVQPKLGTALFQDDTLEIRLPKAKETEKRMIPIKKINPYG</sequence>